<evidence type="ECO:0000313" key="2">
    <source>
        <dbReference type="RefSeq" id="XP_046590305.1"/>
    </source>
</evidence>
<dbReference type="Proteomes" id="UP000829291">
    <property type="component" value="Chromosome 3"/>
</dbReference>
<protein>
    <submittedName>
        <fullName evidence="2">Uncharacterized protein LOC124293470</fullName>
    </submittedName>
</protein>
<sequence>MGLWTRGNFRRDPRNVWESRTTLEEFCLAKAIWEFRKHAACQSNAFPVGTNFLARFFTRITSPSLSVWSIRMSKRRITWRINEGIQGSAVKENKEMESGKFIWKNCSNPKVLNTRKCHQQFLTSFTEALELKIKVLFSS</sequence>
<gene>
    <name evidence="2" type="primary">LOC124293470</name>
</gene>
<dbReference type="GeneID" id="124293470"/>
<organism evidence="1 2">
    <name type="scientific">Neodiprion lecontei</name>
    <name type="common">Redheaded pine sawfly</name>
    <dbReference type="NCBI Taxonomy" id="441921"/>
    <lineage>
        <taxon>Eukaryota</taxon>
        <taxon>Metazoa</taxon>
        <taxon>Ecdysozoa</taxon>
        <taxon>Arthropoda</taxon>
        <taxon>Hexapoda</taxon>
        <taxon>Insecta</taxon>
        <taxon>Pterygota</taxon>
        <taxon>Neoptera</taxon>
        <taxon>Endopterygota</taxon>
        <taxon>Hymenoptera</taxon>
        <taxon>Tenthredinoidea</taxon>
        <taxon>Diprionidae</taxon>
        <taxon>Diprioninae</taxon>
        <taxon>Neodiprion</taxon>
    </lineage>
</organism>
<proteinExistence type="predicted"/>
<name>A0ABM3FQL9_NEOLC</name>
<evidence type="ECO:0000313" key="1">
    <source>
        <dbReference type="Proteomes" id="UP000829291"/>
    </source>
</evidence>
<reference evidence="2" key="1">
    <citation type="submission" date="2025-08" db="UniProtKB">
        <authorList>
            <consortium name="RefSeq"/>
        </authorList>
    </citation>
    <scope>IDENTIFICATION</scope>
    <source>
        <tissue evidence="2">Thorax and Abdomen</tissue>
    </source>
</reference>
<dbReference type="RefSeq" id="XP_046590305.1">
    <property type="nucleotide sequence ID" value="XM_046734349.1"/>
</dbReference>
<keyword evidence="1" id="KW-1185">Reference proteome</keyword>
<accession>A0ABM3FQL9</accession>